<dbReference type="SMART" id="SM00089">
    <property type="entry name" value="PKD"/>
    <property type="match status" value="1"/>
</dbReference>
<keyword evidence="3" id="KW-1185">Reference proteome</keyword>
<dbReference type="RefSeq" id="WP_310222527.1">
    <property type="nucleotide sequence ID" value="NZ_JAVDSB010000001.1"/>
</dbReference>
<dbReference type="CDD" id="cd00146">
    <property type="entry name" value="PKD"/>
    <property type="match status" value="1"/>
</dbReference>
<organism evidence="2 3">
    <name type="scientific">Paenibacillus qinlingensis</name>
    <dbReference type="NCBI Taxonomy" id="1837343"/>
    <lineage>
        <taxon>Bacteria</taxon>
        <taxon>Bacillati</taxon>
        <taxon>Bacillota</taxon>
        <taxon>Bacilli</taxon>
        <taxon>Bacillales</taxon>
        <taxon>Paenibacillaceae</taxon>
        <taxon>Paenibacillus</taxon>
    </lineage>
</organism>
<dbReference type="SUPFAM" id="SSF49299">
    <property type="entry name" value="PKD domain"/>
    <property type="match status" value="1"/>
</dbReference>
<protein>
    <recommendedName>
        <fullName evidence="1">PKD/Chitinase domain-containing protein</fullName>
    </recommendedName>
</protein>
<dbReference type="EMBL" id="JAVDSB010000001">
    <property type="protein sequence ID" value="MDR6548949.1"/>
    <property type="molecule type" value="Genomic_DNA"/>
</dbReference>
<evidence type="ECO:0000313" key="2">
    <source>
        <dbReference type="EMBL" id="MDR6548949.1"/>
    </source>
</evidence>
<dbReference type="Proteomes" id="UP001267290">
    <property type="component" value="Unassembled WGS sequence"/>
</dbReference>
<accession>A0ABU1NN99</accession>
<dbReference type="Pfam" id="PF00801">
    <property type="entry name" value="PKD"/>
    <property type="match status" value="1"/>
</dbReference>
<dbReference type="InterPro" id="IPR000601">
    <property type="entry name" value="PKD_dom"/>
</dbReference>
<gene>
    <name evidence="2" type="ORF">J2736_000132</name>
</gene>
<evidence type="ECO:0000313" key="3">
    <source>
        <dbReference type="Proteomes" id="UP001267290"/>
    </source>
</evidence>
<proteinExistence type="predicted"/>
<feature type="domain" description="PKD/Chitinase" evidence="1">
    <location>
        <begin position="2214"/>
        <end position="2299"/>
    </location>
</feature>
<comment type="caution">
    <text evidence="2">The sequence shown here is derived from an EMBL/GenBank/DDBJ whole genome shotgun (WGS) entry which is preliminary data.</text>
</comment>
<dbReference type="InterPro" id="IPR022409">
    <property type="entry name" value="PKD/Chitinase_dom"/>
</dbReference>
<dbReference type="InterPro" id="IPR013783">
    <property type="entry name" value="Ig-like_fold"/>
</dbReference>
<dbReference type="InterPro" id="IPR011635">
    <property type="entry name" value="CARDB"/>
</dbReference>
<dbReference type="Gene3D" id="2.60.120.560">
    <property type="entry name" value="Exo-inulinase, domain 1"/>
    <property type="match status" value="1"/>
</dbReference>
<dbReference type="Gene3D" id="2.60.40.10">
    <property type="entry name" value="Immunoglobulins"/>
    <property type="match status" value="3"/>
</dbReference>
<dbReference type="Pfam" id="PF07705">
    <property type="entry name" value="CARDB"/>
    <property type="match status" value="1"/>
</dbReference>
<dbReference type="InterPro" id="IPR035986">
    <property type="entry name" value="PKD_dom_sf"/>
</dbReference>
<sequence length="2436" mass="266755">MDLGLVRKRVKMLSISLLAIMALESNVIQYLGEELIALAAPQNTVTSGIAFPYGGAEEKNSKYYAAASYLSGGLVNITNIPTGNVIKKITHNGEDITPPSAIGVKDYSGPINDTHSGTSITVTSIGNESAQGYYAWYRYLPGGSQGSNWYADVFDQYGSAKKISCGPDNFGPAAYHKSARTTTPEDTINGYQMTRYPGCHSADFSSEIGSLSMSAVRDADRGYKTSGGVEVPDSVVTGVTATKAEVNNDISLIISGPNGKTGTPRSSAISNVSVTPNANNAGEYRVKFHQDFTDFVDGFDSMYEIPPTNIARVATYYSAFLVDLQGSTYEYDSEVIVEYEPPPNAPNLSSVAITAPSCVEAGKPATFSFSFSNTGGSAITTAFTAKVMVDGSLLQTYNYTGLAATTPKNETFTKTFAGTSMYSVGVFIDTVPGESNTGDNSKLITITPVARCAATPIPEQITGSFTLDKTTMPYGDDNWAMPVNVTVNGTDGSGNSCKISRFGFIFEQDGLIADGVVNTSSPSPGSFAGPPYPRGMGEGTVNVTMKIFSSCGGSKIVGPQPFTITLAAGNNNPPFFQPGFFTNHNTNNFPAIDEVVVGSMIDLGIIKDKTRTPNEPYDPEGDGFYFNWDFKGSSDPWIRNLADTSVGYGFNELAYDGDTYRNIRADVLGMHTVSVTASDTRGAKSGRRSAIINIVKPNPIPMCSAPSEVKANHPLAPNVINADKSRSPMGRTIDHSKDVWTNKLSSYENNSLADITVSVTLEKIYDSAGLASEDNSTCNIIVHPDYPPIAKINAPALGIRGEDYDILNESYSTDGDTITQVLWQMKYDKDNDGDLNEEAWESISGDLYKSTFNPTKIGKYQFKLRAVEEFGAYAEAESTIMDVTNQAPEVSFDLTGNGPNPDSNPPTIYKSGDIMANWPLVATNTNNALSKLPTYNWQEDNGTLATGAGKGKESQIAGVNIVSTPAGIGTVTAYTTQFNDNGLGRNGLSIYKAMTAPTSGYSQPLFYPKADGTPGNWVSGATPISSDKTHLYFTGTASYDNPAQIFYALNKNKIGRYSQEFIMDGTPCSGCFATFTLKHFWLDGSPYDYILNRDSLPTGQLASTRDVPVFINSSNTGTTIKMTDIVGATVQPYLAEKTVYLVFSKSVPVKYTTYTGGDDGDVSYPQYTNGYGACSYKALTGTLIACFDAPGVGVKMTLTKDDHLLILTDSGGSYSANGYFGDGFYEVDLYGNIVKTGTIPTNNPTTYVTYEKKYVQWPQTETPRSFVPAQYDTASCSFAQAQQPYKDNLGNTYFYETKTCRDSAGNAMTPTDRNVRFFPELALGVYVAKYDKNFKVVWRSRTGGNNLSFSAAWTYDWQNNINTMIVNSTNNTILTRTLYSVAGSWGDTYSTVNNVIDMTTGGVWAWGGVPFNGMSKNMHVDAWGNYQSGWCAATIYNQCSNIQTGGNSFRVAGTLGFFSSATETIGERGITEYVGDGLLLSSYMIHSWVTGYNSPPYGDTVYWIDKGPVDNAPPVNIQRYQYGQFISPNVLNDAELTFNFKTEQNKIDTNLFGYSFRMQDGTNRYALEFDGVTMFLSKYINGVRTVISSSPYNIQDSKSYNVRIRTAGNMINVWVNKVNYFSDIIDESFPVSGKFGAFSDKSFVQYSVMTTKAYVEADLWAADYAILDEKTNLAELKYDNIKFDDPELDPIAGSFAWTYTHTPMFLNNGGLSPLSGQSFTTGQPIFDRVGKWDISLKAKDDPYPALIYKFPSMVFDSYRKNSNTFKKTITVHRRPVAAFTAVMQPNGVIAYTTENYDPDRFDYSTLTPDVGYETNRGIIEERWYYITPDGNVVNSKLDRVNDSGTYTIVLQVKDEYGAWSWPVSEIIDVAARPNNPPSVSLIYPGGSVDKPDYFCVGCNATINWSQTDVDPDTTFTAFEIYIGRISKDMWGTVTEYEMSSGVKAFSSKDSVYSYIASTVTGDINYKYRIRVRVKDEVTWSQWSNDGFLGSVIPPTVQLTYPTGTLANPSGMSSRKPTITWNQNDPQFNNISYQIVYVSDEAGNVIDYGYISVPVADRTKSTGSWTMTVDAPLGAKLQVKVRVMSSSGIYSAWSDIGWMTSNSPPTAVMSNPSGTQTTPTIVSTTRPTLEWNQTDPDIGTLFSHFQIEVTNEANDVIVVDSGIREQNSTLNTGSWELPTDLPAGQKLRVRVRVFDGFVWSSYSPQTWLYINRVPIADFDWTPKPVWEGDMMNSINSSFDPDGDALTYLWTVQEPTGVVKTYTSINFLQKVTEPGDYEVTLTVTDGLLSSTAIKTIIVLPLTIQSEVTYTAQWLIFHNEMGHQTDVIPKSFYSGEIFVVSSQSAPAPVEEVIAWIDTMGLDGQALYVLEKLVPELGDSTMFRGELFDTQFLSFSEGLPRGLQTIHFQITYRNGVIKKEDIPVEIIGNVQQSVGVHRVQ</sequence>
<name>A0ABU1NN99_9BACL</name>
<evidence type="ECO:0000259" key="1">
    <source>
        <dbReference type="SMART" id="SM00089"/>
    </source>
</evidence>
<reference evidence="2 3" key="1">
    <citation type="submission" date="2023-07" db="EMBL/GenBank/DDBJ databases">
        <title>Sorghum-associated microbial communities from plants grown in Nebraska, USA.</title>
        <authorList>
            <person name="Schachtman D."/>
        </authorList>
    </citation>
    <scope>NUCLEOTIDE SEQUENCE [LARGE SCALE GENOMIC DNA]</scope>
    <source>
        <strain evidence="2 3">CC258</strain>
    </source>
</reference>